<proteinExistence type="predicted"/>
<dbReference type="InterPro" id="IPR036278">
    <property type="entry name" value="Sialidase_sf"/>
</dbReference>
<dbReference type="InterPro" id="IPR015943">
    <property type="entry name" value="WD40/YVTN_repeat-like_dom_sf"/>
</dbReference>
<dbReference type="EMBL" id="FOLB01000015">
    <property type="protein sequence ID" value="SFC93932.1"/>
    <property type="molecule type" value="Genomic_DNA"/>
</dbReference>
<name>A0A1I1N9K7_9ACTN</name>
<evidence type="ECO:0000313" key="1">
    <source>
        <dbReference type="EMBL" id="SFC93932.1"/>
    </source>
</evidence>
<dbReference type="SUPFAM" id="SSF50939">
    <property type="entry name" value="Sialidases"/>
    <property type="match status" value="1"/>
</dbReference>
<dbReference type="OrthoDB" id="41724at2"/>
<gene>
    <name evidence="1" type="ORF">SAMN04487968_11531</name>
</gene>
<reference evidence="1 2" key="1">
    <citation type="submission" date="2016-10" db="EMBL/GenBank/DDBJ databases">
        <authorList>
            <person name="de Groot N.N."/>
        </authorList>
    </citation>
    <scope>NUCLEOTIDE SEQUENCE [LARGE SCALE GENOMIC DNA]</scope>
    <source>
        <strain evidence="1 2">CGMCC 1.7056</strain>
    </source>
</reference>
<sequence>MSALAALPTGARAQVAPTAGPIAPTFTNTTLLSPTSPAAFPLLPGATTGPHAGQSGNSEPAIAFGGPENVMVVDGLGQMSVQVNLWKGHFGEKPPAYFGAMDTFLPSNGAGRTTVGDGDGDVEVTTAGTVLLADLDTTVNRGVLGGHAPLDSAQFGISVTRCPAGASGPSECTVIPIDVAGADRPWITTNGTSAWLSYHDAAESQSIRVWRSTDDGRTWRKVASPILGQGQATGDAMADNRLGPIVADPQSGDVYQVFMAGEASVQKGTSEDDYNNVYVSRSTDGGKSWTAQLVYHAPRFTNLSNFWPTLAVDPATGVLWTAWSDQHGIWASSSSDKGDKWSTPLKVSAAQLNTSVMPSVAARNGKVDVVYYGSTAASIDDANAVWNVYDAQLKGGVWSNGLVSNAPNHVGKVCLSGEECTSDRELLDLFEVAEDPASGKAAVIYTATTIDTWTLDGVTHPLPQVVLAYEQ</sequence>
<organism evidence="1 2">
    <name type="scientific">Nocardioides terrae</name>
    <dbReference type="NCBI Taxonomy" id="574651"/>
    <lineage>
        <taxon>Bacteria</taxon>
        <taxon>Bacillati</taxon>
        <taxon>Actinomycetota</taxon>
        <taxon>Actinomycetes</taxon>
        <taxon>Propionibacteriales</taxon>
        <taxon>Nocardioidaceae</taxon>
        <taxon>Nocardioides</taxon>
    </lineage>
</organism>
<protein>
    <submittedName>
        <fullName evidence="1">BNR repeat-like domain-containing protein</fullName>
    </submittedName>
</protein>
<dbReference type="Gene3D" id="2.130.10.10">
    <property type="entry name" value="YVTN repeat-like/Quinoprotein amine dehydrogenase"/>
    <property type="match status" value="1"/>
</dbReference>
<dbReference type="AlphaFoldDB" id="A0A1I1N9K7"/>
<accession>A0A1I1N9K7</accession>
<evidence type="ECO:0000313" key="2">
    <source>
        <dbReference type="Proteomes" id="UP000198832"/>
    </source>
</evidence>
<dbReference type="CDD" id="cd15482">
    <property type="entry name" value="Sialidase_non-viral"/>
    <property type="match status" value="2"/>
</dbReference>
<dbReference type="Proteomes" id="UP000198832">
    <property type="component" value="Unassembled WGS sequence"/>
</dbReference>
<dbReference type="RefSeq" id="WP_139230144.1">
    <property type="nucleotide sequence ID" value="NZ_FOLB01000015.1"/>
</dbReference>
<keyword evidence="2" id="KW-1185">Reference proteome</keyword>